<feature type="non-terminal residue" evidence="1">
    <location>
        <position position="1"/>
    </location>
</feature>
<dbReference type="HOGENOM" id="CLU_2339157_0_0_1"/>
<protein>
    <submittedName>
        <fullName evidence="1">Unplaced genomic scaffold K443scaffold_77, whole genome shotgun sequence</fullName>
    </submittedName>
</protein>
<proteinExistence type="predicted"/>
<reference evidence="1 2" key="1">
    <citation type="submission" date="2014-04" db="EMBL/GenBank/DDBJ databases">
        <authorList>
            <consortium name="DOE Joint Genome Institute"/>
            <person name="Kuo A."/>
            <person name="Kohler A."/>
            <person name="Nagy L.G."/>
            <person name="Floudas D."/>
            <person name="Copeland A."/>
            <person name="Barry K.W."/>
            <person name="Cichocki N."/>
            <person name="Veneault-Fourrey C."/>
            <person name="LaButti K."/>
            <person name="Lindquist E.A."/>
            <person name="Lipzen A."/>
            <person name="Lundell T."/>
            <person name="Morin E."/>
            <person name="Murat C."/>
            <person name="Sun H."/>
            <person name="Tunlid A."/>
            <person name="Henrissat B."/>
            <person name="Grigoriev I.V."/>
            <person name="Hibbett D.S."/>
            <person name="Martin F."/>
            <person name="Nordberg H.P."/>
            <person name="Cantor M.N."/>
            <person name="Hua S.X."/>
        </authorList>
    </citation>
    <scope>NUCLEOTIDE SEQUENCE [LARGE SCALE GENOMIC DNA]</scope>
    <source>
        <strain evidence="1 2">LaAM-08-1</strain>
    </source>
</reference>
<evidence type="ECO:0000313" key="2">
    <source>
        <dbReference type="Proteomes" id="UP000054477"/>
    </source>
</evidence>
<name>A0A0C9XZ89_9AGAR</name>
<accession>A0A0C9XZ89</accession>
<sequence>FELLSRRRCELRNRIFGTTAFTVTLGFGRGNLKRNWVSEWGPVNVQRFVRLNLVHDTRSWTLNKTRTSAYPNPGSVVFTAHGEKLVTCGRANRATRAR</sequence>
<gene>
    <name evidence="1" type="ORF">K443DRAFT_99258</name>
</gene>
<dbReference type="EMBL" id="KN838612">
    <property type="protein sequence ID" value="KIK01113.1"/>
    <property type="molecule type" value="Genomic_DNA"/>
</dbReference>
<evidence type="ECO:0000313" key="1">
    <source>
        <dbReference type="EMBL" id="KIK01113.1"/>
    </source>
</evidence>
<dbReference type="Proteomes" id="UP000054477">
    <property type="component" value="Unassembled WGS sequence"/>
</dbReference>
<dbReference type="AlphaFoldDB" id="A0A0C9XZ89"/>
<organism evidence="1 2">
    <name type="scientific">Laccaria amethystina LaAM-08-1</name>
    <dbReference type="NCBI Taxonomy" id="1095629"/>
    <lineage>
        <taxon>Eukaryota</taxon>
        <taxon>Fungi</taxon>
        <taxon>Dikarya</taxon>
        <taxon>Basidiomycota</taxon>
        <taxon>Agaricomycotina</taxon>
        <taxon>Agaricomycetes</taxon>
        <taxon>Agaricomycetidae</taxon>
        <taxon>Agaricales</taxon>
        <taxon>Agaricineae</taxon>
        <taxon>Hydnangiaceae</taxon>
        <taxon>Laccaria</taxon>
    </lineage>
</organism>
<reference evidence="2" key="2">
    <citation type="submission" date="2015-01" db="EMBL/GenBank/DDBJ databases">
        <title>Evolutionary Origins and Diversification of the Mycorrhizal Mutualists.</title>
        <authorList>
            <consortium name="DOE Joint Genome Institute"/>
            <consortium name="Mycorrhizal Genomics Consortium"/>
            <person name="Kohler A."/>
            <person name="Kuo A."/>
            <person name="Nagy L.G."/>
            <person name="Floudas D."/>
            <person name="Copeland A."/>
            <person name="Barry K.W."/>
            <person name="Cichocki N."/>
            <person name="Veneault-Fourrey C."/>
            <person name="LaButti K."/>
            <person name="Lindquist E.A."/>
            <person name="Lipzen A."/>
            <person name="Lundell T."/>
            <person name="Morin E."/>
            <person name="Murat C."/>
            <person name="Riley R."/>
            <person name="Ohm R."/>
            <person name="Sun H."/>
            <person name="Tunlid A."/>
            <person name="Henrissat B."/>
            <person name="Grigoriev I.V."/>
            <person name="Hibbett D.S."/>
            <person name="Martin F."/>
        </authorList>
    </citation>
    <scope>NUCLEOTIDE SEQUENCE [LARGE SCALE GENOMIC DNA]</scope>
    <source>
        <strain evidence="2">LaAM-08-1</strain>
    </source>
</reference>
<keyword evidence="2" id="KW-1185">Reference proteome</keyword>